<dbReference type="Proteomes" id="UP001055439">
    <property type="component" value="Chromosome 5"/>
</dbReference>
<keyword evidence="1" id="KW-0732">Signal</keyword>
<dbReference type="PANTHER" id="PTHR37702:SF1">
    <property type="entry name" value="HYDROXYPROLINE-RICH GLYCOPROTEIN FAMILY PROTEIN"/>
    <property type="match status" value="1"/>
</dbReference>
<protein>
    <submittedName>
        <fullName evidence="2">Uncharacterized protein</fullName>
    </submittedName>
</protein>
<evidence type="ECO:0000313" key="3">
    <source>
        <dbReference type="Proteomes" id="UP001055439"/>
    </source>
</evidence>
<dbReference type="AlphaFoldDB" id="A0A9E7G7D5"/>
<name>A0A9E7G7D5_9LILI</name>
<keyword evidence="3" id="KW-1185">Reference proteome</keyword>
<feature type="chain" id="PRO_5039636779" evidence="1">
    <location>
        <begin position="23"/>
        <end position="138"/>
    </location>
</feature>
<reference evidence="2" key="1">
    <citation type="submission" date="2022-05" db="EMBL/GenBank/DDBJ databases">
        <title>The Musa troglodytarum L. genome provides insights into the mechanism of non-climacteric behaviour and enrichment of carotenoids.</title>
        <authorList>
            <person name="Wang J."/>
        </authorList>
    </citation>
    <scope>NUCLEOTIDE SEQUENCE</scope>
    <source>
        <tissue evidence="2">Leaf</tissue>
    </source>
</reference>
<proteinExistence type="predicted"/>
<sequence>MLLKVISSLLLFLLFFDRLRLGVSDYSSPECPYPCLPPPTSVMNYPPPPPSEPAWGYPPPPGTPSGGYYTPPSGYVPNYSPPYYTLPAPPPPDPILPYFPFYYKRPPPPPRSSAASAISRSGAICVPLFTVLLPFLFW</sequence>
<gene>
    <name evidence="2" type="ORF">MUK42_33735</name>
</gene>
<dbReference type="EMBL" id="CP097507">
    <property type="protein sequence ID" value="URE06864.1"/>
    <property type="molecule type" value="Genomic_DNA"/>
</dbReference>
<accession>A0A9E7G7D5</accession>
<organism evidence="2 3">
    <name type="scientific">Musa troglodytarum</name>
    <name type="common">fe'i banana</name>
    <dbReference type="NCBI Taxonomy" id="320322"/>
    <lineage>
        <taxon>Eukaryota</taxon>
        <taxon>Viridiplantae</taxon>
        <taxon>Streptophyta</taxon>
        <taxon>Embryophyta</taxon>
        <taxon>Tracheophyta</taxon>
        <taxon>Spermatophyta</taxon>
        <taxon>Magnoliopsida</taxon>
        <taxon>Liliopsida</taxon>
        <taxon>Zingiberales</taxon>
        <taxon>Musaceae</taxon>
        <taxon>Musa</taxon>
    </lineage>
</organism>
<evidence type="ECO:0000256" key="1">
    <source>
        <dbReference type="SAM" id="SignalP"/>
    </source>
</evidence>
<evidence type="ECO:0000313" key="2">
    <source>
        <dbReference type="EMBL" id="URE06864.1"/>
    </source>
</evidence>
<feature type="signal peptide" evidence="1">
    <location>
        <begin position="1"/>
        <end position="22"/>
    </location>
</feature>
<dbReference type="PANTHER" id="PTHR37702">
    <property type="entry name" value="PROLINE-RICH FAMILY PROTEIN"/>
    <property type="match status" value="1"/>
</dbReference>